<feature type="region of interest" description="Disordered" evidence="1">
    <location>
        <begin position="399"/>
        <end position="420"/>
    </location>
</feature>
<keyword evidence="2" id="KW-0472">Membrane</keyword>
<sequence>MVSRLSKSTKQSPLFLHQEVFTLSNSFFFFFFCLYFVQVYIYHSQCNNLINSSFYYYNNSNMIAKAQRETAAINIKSHALQKLQKINKVGGGNSEVAQKLAEELKQQERNHDFLKLEEKMKEGKGKEYKFDHKRIKEIRDRELRALQRRNQYQMQEMKKDEAQNARLRIIDHWNYKDKFRQIREKEIPQKNPFFNRSSIECYIEAVFEHKEHDEKPHPTNLPKKKHVQLLIPIRASSIQDHKQPDSSDPSPISTSHQHEGSPFVFGEAVTGQTSTKSGKVMFSQTNPPSPRSFHIGGNPNTDSTVEFDIASQTMQPKPYNRKAMFETLRGMDYGSVFKAQATLTQLTQQVDIETGDRQQKATMIQDVLDYLDMDLHKIKAARDLQNRSMLVKNRPFDKRNAARTQSQSAMQAPNKPTFRMPNVYTSKELPSQKAILSPRIQRGLQKSESLLARKMLQYKFVGKQRGTVY</sequence>
<dbReference type="AlphaFoldDB" id="A0A8J8NH11"/>
<comment type="caution">
    <text evidence="3">The sequence shown here is derived from an EMBL/GenBank/DDBJ whole genome shotgun (WGS) entry which is preliminary data.</text>
</comment>
<dbReference type="EMBL" id="RRYP01016527">
    <property type="protein sequence ID" value="TNV75001.1"/>
    <property type="molecule type" value="Genomic_DNA"/>
</dbReference>
<keyword evidence="4" id="KW-1185">Reference proteome</keyword>
<organism evidence="3 4">
    <name type="scientific">Halteria grandinella</name>
    <dbReference type="NCBI Taxonomy" id="5974"/>
    <lineage>
        <taxon>Eukaryota</taxon>
        <taxon>Sar</taxon>
        <taxon>Alveolata</taxon>
        <taxon>Ciliophora</taxon>
        <taxon>Intramacronucleata</taxon>
        <taxon>Spirotrichea</taxon>
        <taxon>Stichotrichia</taxon>
        <taxon>Sporadotrichida</taxon>
        <taxon>Halteriidae</taxon>
        <taxon>Halteria</taxon>
    </lineage>
</organism>
<evidence type="ECO:0000313" key="3">
    <source>
        <dbReference type="EMBL" id="TNV75001.1"/>
    </source>
</evidence>
<dbReference type="Proteomes" id="UP000785679">
    <property type="component" value="Unassembled WGS sequence"/>
</dbReference>
<accession>A0A8J8NH11</accession>
<evidence type="ECO:0000256" key="1">
    <source>
        <dbReference type="SAM" id="MobiDB-lite"/>
    </source>
</evidence>
<reference evidence="3" key="1">
    <citation type="submission" date="2019-06" db="EMBL/GenBank/DDBJ databases">
        <authorList>
            <person name="Zheng W."/>
        </authorList>
    </citation>
    <scope>NUCLEOTIDE SEQUENCE</scope>
    <source>
        <strain evidence="3">QDHG01</strain>
    </source>
</reference>
<proteinExistence type="predicted"/>
<name>A0A8J8NH11_HALGN</name>
<feature type="region of interest" description="Disordered" evidence="1">
    <location>
        <begin position="236"/>
        <end position="260"/>
    </location>
</feature>
<keyword evidence="2" id="KW-0812">Transmembrane</keyword>
<feature type="compositionally biased region" description="Polar residues" evidence="1">
    <location>
        <begin position="275"/>
        <end position="286"/>
    </location>
</feature>
<feature type="region of interest" description="Disordered" evidence="1">
    <location>
        <begin position="275"/>
        <end position="304"/>
    </location>
</feature>
<evidence type="ECO:0000313" key="4">
    <source>
        <dbReference type="Proteomes" id="UP000785679"/>
    </source>
</evidence>
<keyword evidence="2" id="KW-1133">Transmembrane helix</keyword>
<evidence type="ECO:0000256" key="2">
    <source>
        <dbReference type="SAM" id="Phobius"/>
    </source>
</evidence>
<gene>
    <name evidence="3" type="ORF">FGO68_gene15881</name>
</gene>
<feature type="compositionally biased region" description="Polar residues" evidence="1">
    <location>
        <begin position="402"/>
        <end position="411"/>
    </location>
</feature>
<feature type="transmembrane region" description="Helical" evidence="2">
    <location>
        <begin position="20"/>
        <end position="42"/>
    </location>
</feature>
<protein>
    <submittedName>
        <fullName evidence="3">Uncharacterized protein</fullName>
    </submittedName>
</protein>